<dbReference type="Proteomes" id="UP001152797">
    <property type="component" value="Unassembled WGS sequence"/>
</dbReference>
<proteinExistence type="predicted"/>
<evidence type="ECO:0000313" key="2">
    <source>
        <dbReference type="EMBL" id="CAL1146106.1"/>
    </source>
</evidence>
<evidence type="ECO:0000313" key="3">
    <source>
        <dbReference type="EMBL" id="CAL4780043.1"/>
    </source>
</evidence>
<sequence>MVNLEVVDPISLISYLWNDIGISIPEKDVQQYWRHHRQFGAKWALHSQATEETVPLGLYGDSVKVRSTYQGVEKMVGIFLSCPLFRPRSCRCSRWLLFACQEELLYKHHTLDCVYMYLVWNLNQLFNGKYPRHGFNGAPLSVQGAARAGDWVCNSHRCFQVTEIRGDWAWHKMIFRFNSSWKAGSNMPVCFKCRAYGTGPTQSLYYNIEENSPCWQTEYANVADFIAEQCPPSPCPLVFLKYFHQDLIKWCSMHTLNLGLCYSTNGGALMMLIEKSYFASYQNENLQDILDIVYARFRGFCKSMRITCSQPPFTVKFVLKSLDEPMMTAKAYCGRVITEWLSHELVLATRGLLRGDLETRWVCVTVILADTRLTLEFANARLIKQVEFCGLTMFTA</sequence>
<organism evidence="1">
    <name type="scientific">Cladocopium goreaui</name>
    <dbReference type="NCBI Taxonomy" id="2562237"/>
    <lineage>
        <taxon>Eukaryota</taxon>
        <taxon>Sar</taxon>
        <taxon>Alveolata</taxon>
        <taxon>Dinophyceae</taxon>
        <taxon>Suessiales</taxon>
        <taxon>Symbiodiniaceae</taxon>
        <taxon>Cladocopium</taxon>
    </lineage>
</organism>
<keyword evidence="4" id="KW-1185">Reference proteome</keyword>
<accession>A0A9P1CJV8</accession>
<gene>
    <name evidence="1" type="ORF">C1SCF055_LOCUS19533</name>
</gene>
<comment type="caution">
    <text evidence="1">The sequence shown here is derived from an EMBL/GenBank/DDBJ whole genome shotgun (WGS) entry which is preliminary data.</text>
</comment>
<reference evidence="2" key="2">
    <citation type="submission" date="2024-04" db="EMBL/GenBank/DDBJ databases">
        <authorList>
            <person name="Chen Y."/>
            <person name="Shah S."/>
            <person name="Dougan E. K."/>
            <person name="Thang M."/>
            <person name="Chan C."/>
        </authorList>
    </citation>
    <scope>NUCLEOTIDE SEQUENCE [LARGE SCALE GENOMIC DNA]</scope>
</reference>
<evidence type="ECO:0000313" key="4">
    <source>
        <dbReference type="Proteomes" id="UP001152797"/>
    </source>
</evidence>
<reference evidence="1" key="1">
    <citation type="submission" date="2022-10" db="EMBL/GenBank/DDBJ databases">
        <authorList>
            <person name="Chen Y."/>
            <person name="Dougan E. K."/>
            <person name="Chan C."/>
            <person name="Rhodes N."/>
            <person name="Thang M."/>
        </authorList>
    </citation>
    <scope>NUCLEOTIDE SEQUENCE</scope>
</reference>
<name>A0A9P1CJV8_9DINO</name>
<evidence type="ECO:0000313" key="1">
    <source>
        <dbReference type="EMBL" id="CAI3992731.1"/>
    </source>
</evidence>
<protein>
    <submittedName>
        <fullName evidence="3">Neurofilament heavy polypeptide</fullName>
    </submittedName>
</protein>
<dbReference type="EMBL" id="CAMXCT020001749">
    <property type="protein sequence ID" value="CAL1146106.1"/>
    <property type="molecule type" value="Genomic_DNA"/>
</dbReference>
<dbReference type="AlphaFoldDB" id="A0A9P1CJV8"/>
<dbReference type="OrthoDB" id="425296at2759"/>
<dbReference type="EMBL" id="CAMXCT010001749">
    <property type="protein sequence ID" value="CAI3992731.1"/>
    <property type="molecule type" value="Genomic_DNA"/>
</dbReference>
<dbReference type="EMBL" id="CAMXCT030001749">
    <property type="protein sequence ID" value="CAL4780043.1"/>
    <property type="molecule type" value="Genomic_DNA"/>
</dbReference>